<keyword evidence="3" id="KW-1185">Reference proteome</keyword>
<gene>
    <name evidence="2" type="ORF">E2C01_006526</name>
</gene>
<dbReference type="EMBL" id="VSRR010000305">
    <property type="protein sequence ID" value="MPC13782.1"/>
    <property type="molecule type" value="Genomic_DNA"/>
</dbReference>
<evidence type="ECO:0000256" key="1">
    <source>
        <dbReference type="SAM" id="MobiDB-lite"/>
    </source>
</evidence>
<name>A0A5B7CVG0_PORTR</name>
<dbReference type="AlphaFoldDB" id="A0A5B7CVG0"/>
<dbReference type="Proteomes" id="UP000324222">
    <property type="component" value="Unassembled WGS sequence"/>
</dbReference>
<accession>A0A5B7CVG0</accession>
<protein>
    <submittedName>
        <fullName evidence="2">Uncharacterized protein</fullName>
    </submittedName>
</protein>
<evidence type="ECO:0000313" key="2">
    <source>
        <dbReference type="EMBL" id="MPC13782.1"/>
    </source>
</evidence>
<proteinExistence type="predicted"/>
<comment type="caution">
    <text evidence="2">The sequence shown here is derived from an EMBL/GenBank/DDBJ whole genome shotgun (WGS) entry which is preliminary data.</text>
</comment>
<feature type="region of interest" description="Disordered" evidence="1">
    <location>
        <begin position="68"/>
        <end position="124"/>
    </location>
</feature>
<reference evidence="2 3" key="1">
    <citation type="submission" date="2019-05" db="EMBL/GenBank/DDBJ databases">
        <title>Another draft genome of Portunus trituberculatus and its Hox gene families provides insights of decapod evolution.</title>
        <authorList>
            <person name="Jeong J.-H."/>
            <person name="Song I."/>
            <person name="Kim S."/>
            <person name="Choi T."/>
            <person name="Kim D."/>
            <person name="Ryu S."/>
            <person name="Kim W."/>
        </authorList>
    </citation>
    <scope>NUCLEOTIDE SEQUENCE [LARGE SCALE GENOMIC DNA]</scope>
    <source>
        <tissue evidence="2">Muscle</tissue>
    </source>
</reference>
<organism evidence="2 3">
    <name type="scientific">Portunus trituberculatus</name>
    <name type="common">Swimming crab</name>
    <name type="synonym">Neptunus trituberculatus</name>
    <dbReference type="NCBI Taxonomy" id="210409"/>
    <lineage>
        <taxon>Eukaryota</taxon>
        <taxon>Metazoa</taxon>
        <taxon>Ecdysozoa</taxon>
        <taxon>Arthropoda</taxon>
        <taxon>Crustacea</taxon>
        <taxon>Multicrustacea</taxon>
        <taxon>Malacostraca</taxon>
        <taxon>Eumalacostraca</taxon>
        <taxon>Eucarida</taxon>
        <taxon>Decapoda</taxon>
        <taxon>Pleocyemata</taxon>
        <taxon>Brachyura</taxon>
        <taxon>Eubrachyura</taxon>
        <taxon>Portunoidea</taxon>
        <taxon>Portunidae</taxon>
        <taxon>Portuninae</taxon>
        <taxon>Portunus</taxon>
    </lineage>
</organism>
<feature type="compositionally biased region" description="Basic and acidic residues" evidence="1">
    <location>
        <begin position="115"/>
        <end position="124"/>
    </location>
</feature>
<sequence length="124" mass="14063">MSSFPPASDRFYPFILLPLLSPTSYTVTIYSCSSPDVSFNTSFSLPGQSIRWQLITKDSKQQEALSLPCQAPLSSTPRLSPRQPPQTITKSTQVNTDQTRWNASWRRFNSKHHQTRDEGTLSKK</sequence>
<feature type="compositionally biased region" description="Polar residues" evidence="1">
    <location>
        <begin position="85"/>
        <end position="102"/>
    </location>
</feature>
<evidence type="ECO:0000313" key="3">
    <source>
        <dbReference type="Proteomes" id="UP000324222"/>
    </source>
</evidence>